<keyword evidence="5 10" id="KW-0132">Cell division</keyword>
<keyword evidence="7 11" id="KW-1133">Transmembrane helix</keyword>
<comment type="similarity">
    <text evidence="2 10">Belongs to the ABC-4 integral membrane protein family. FtsX subfamily.</text>
</comment>
<dbReference type="Pfam" id="PF02687">
    <property type="entry name" value="FtsX"/>
    <property type="match status" value="1"/>
</dbReference>
<dbReference type="RefSeq" id="WP_307069829.1">
    <property type="nucleotide sequence ID" value="NZ_JAUSUP010000016.1"/>
</dbReference>
<reference evidence="14 15" key="1">
    <citation type="submission" date="2023-07" db="EMBL/GenBank/DDBJ databases">
        <title>Genomic Encyclopedia of Type Strains, Phase IV (KMG-IV): sequencing the most valuable type-strain genomes for metagenomic binning, comparative biology and taxonomic classification.</title>
        <authorList>
            <person name="Goeker M."/>
        </authorList>
    </citation>
    <scope>NUCLEOTIDE SEQUENCE [LARGE SCALE GENOMIC DNA]</scope>
    <source>
        <strain evidence="14 15">DSM 15448</strain>
    </source>
</reference>
<evidence type="ECO:0000256" key="3">
    <source>
        <dbReference type="ARBA" id="ARBA00021907"/>
    </source>
</evidence>
<keyword evidence="9 10" id="KW-0131">Cell cycle</keyword>
<feature type="transmembrane region" description="Helical" evidence="11">
    <location>
        <begin position="168"/>
        <end position="189"/>
    </location>
</feature>
<evidence type="ECO:0000256" key="7">
    <source>
        <dbReference type="ARBA" id="ARBA00022989"/>
    </source>
</evidence>
<evidence type="ECO:0000256" key="5">
    <source>
        <dbReference type="ARBA" id="ARBA00022618"/>
    </source>
</evidence>
<dbReference type="GO" id="GO:0051301">
    <property type="term" value="P:cell division"/>
    <property type="evidence" value="ECO:0007669"/>
    <property type="project" value="UniProtKB-KW"/>
</dbReference>
<name>A0ABU0DX24_9BACI</name>
<proteinExistence type="inferred from homology"/>
<comment type="subcellular location">
    <subcellularLocation>
        <location evidence="1">Cell membrane</location>
        <topology evidence="1">Multi-pass membrane protein</topology>
    </subcellularLocation>
</comment>
<evidence type="ECO:0000256" key="2">
    <source>
        <dbReference type="ARBA" id="ARBA00007379"/>
    </source>
</evidence>
<evidence type="ECO:0000256" key="1">
    <source>
        <dbReference type="ARBA" id="ARBA00004651"/>
    </source>
</evidence>
<evidence type="ECO:0000256" key="10">
    <source>
        <dbReference type="PIRNR" id="PIRNR003097"/>
    </source>
</evidence>
<feature type="transmembrane region" description="Helical" evidence="11">
    <location>
        <begin position="220"/>
        <end position="247"/>
    </location>
</feature>
<feature type="domain" description="ABC3 transporter permease C-terminal" evidence="12">
    <location>
        <begin position="175"/>
        <end position="294"/>
    </location>
</feature>
<accession>A0ABU0DX24</accession>
<dbReference type="PANTHER" id="PTHR47755:SF1">
    <property type="entry name" value="CELL DIVISION PROTEIN FTSX"/>
    <property type="match status" value="1"/>
</dbReference>
<dbReference type="InterPro" id="IPR003838">
    <property type="entry name" value="ABC3_permease_C"/>
</dbReference>
<dbReference type="EMBL" id="JAUSUP010000016">
    <property type="protein sequence ID" value="MDQ0352884.1"/>
    <property type="molecule type" value="Genomic_DNA"/>
</dbReference>
<gene>
    <name evidence="14" type="ORF">J2R98_002735</name>
</gene>
<evidence type="ECO:0000259" key="13">
    <source>
        <dbReference type="Pfam" id="PF18075"/>
    </source>
</evidence>
<dbReference type="PANTHER" id="PTHR47755">
    <property type="entry name" value="CELL DIVISION PROTEIN FTSX"/>
    <property type="match status" value="1"/>
</dbReference>
<dbReference type="PIRSF" id="PIRSF003097">
    <property type="entry name" value="FtsX"/>
    <property type="match status" value="1"/>
</dbReference>
<sequence>MKISTLKRHFKEGAKNLIRNSWMTVAAVGAVTTTLVLVAAFLMLMLNLNQIADNIESDADIRVFIDLSAEEDDIDELGQNIGDLNRVEEFYFSSKDDELESLIEDLGEDGEAWELFEQDNPLNDVYVVETYEAEDLAGVASTIEGFSNVDDVDYGSETVDRLLQFNQYARYIGITFIAALLLTAIFLISNTIKMTITARRDEIGIMRLVGAKNSFIRWPFFVEGMLTGVIGAVIPIALVLGGYHFLYINLNDRLNFQFVELLPWNPFAWQLSLMLLAIGAFIGIWGSVMSVRKFLKV</sequence>
<keyword evidence="15" id="KW-1185">Reference proteome</keyword>
<dbReference type="InterPro" id="IPR004513">
    <property type="entry name" value="FtsX"/>
</dbReference>
<evidence type="ECO:0000313" key="15">
    <source>
        <dbReference type="Proteomes" id="UP001236723"/>
    </source>
</evidence>
<dbReference type="Proteomes" id="UP001236723">
    <property type="component" value="Unassembled WGS sequence"/>
</dbReference>
<comment type="caution">
    <text evidence="14">The sequence shown here is derived from an EMBL/GenBank/DDBJ whole genome shotgun (WGS) entry which is preliminary data.</text>
</comment>
<evidence type="ECO:0000256" key="6">
    <source>
        <dbReference type="ARBA" id="ARBA00022692"/>
    </source>
</evidence>
<evidence type="ECO:0000313" key="14">
    <source>
        <dbReference type="EMBL" id="MDQ0352884.1"/>
    </source>
</evidence>
<evidence type="ECO:0000256" key="4">
    <source>
        <dbReference type="ARBA" id="ARBA00022475"/>
    </source>
</evidence>
<evidence type="ECO:0000256" key="9">
    <source>
        <dbReference type="ARBA" id="ARBA00023306"/>
    </source>
</evidence>
<keyword evidence="8 10" id="KW-0472">Membrane</keyword>
<keyword evidence="6 11" id="KW-0812">Transmembrane</keyword>
<feature type="transmembrane region" description="Helical" evidence="11">
    <location>
        <begin position="267"/>
        <end position="288"/>
    </location>
</feature>
<dbReference type="Gene3D" id="3.30.70.3040">
    <property type="match status" value="1"/>
</dbReference>
<evidence type="ECO:0000256" key="11">
    <source>
        <dbReference type="SAM" id="Phobius"/>
    </source>
</evidence>
<dbReference type="NCBIfam" id="NF038347">
    <property type="entry name" value="FtsX_Gpos"/>
    <property type="match status" value="1"/>
</dbReference>
<comment type="function">
    <text evidence="10">Part of the ABC transporter FtsEX involved in asymmetric cellular division facilitating the initiation of sporulation.</text>
</comment>
<evidence type="ECO:0000259" key="12">
    <source>
        <dbReference type="Pfam" id="PF02687"/>
    </source>
</evidence>
<feature type="domain" description="FtsX extracellular" evidence="13">
    <location>
        <begin position="60"/>
        <end position="152"/>
    </location>
</feature>
<organism evidence="14 15">
    <name type="scientific">Alkalibacillus filiformis</name>
    <dbReference type="NCBI Taxonomy" id="200990"/>
    <lineage>
        <taxon>Bacteria</taxon>
        <taxon>Bacillati</taxon>
        <taxon>Bacillota</taxon>
        <taxon>Bacilli</taxon>
        <taxon>Bacillales</taxon>
        <taxon>Bacillaceae</taxon>
        <taxon>Alkalibacillus</taxon>
    </lineage>
</organism>
<keyword evidence="4 10" id="KW-1003">Cell membrane</keyword>
<dbReference type="InterPro" id="IPR058204">
    <property type="entry name" value="FtsX_firmicutes-type"/>
</dbReference>
<dbReference type="Pfam" id="PF18075">
    <property type="entry name" value="FtsX_ECD"/>
    <property type="match status" value="1"/>
</dbReference>
<feature type="transmembrane region" description="Helical" evidence="11">
    <location>
        <begin position="21"/>
        <end position="46"/>
    </location>
</feature>
<dbReference type="InterPro" id="IPR040690">
    <property type="entry name" value="FtsX_ECD"/>
</dbReference>
<evidence type="ECO:0000256" key="8">
    <source>
        <dbReference type="ARBA" id="ARBA00023136"/>
    </source>
</evidence>
<protein>
    <recommendedName>
        <fullName evidence="3 10">Cell division protein FtsX</fullName>
    </recommendedName>
</protein>